<dbReference type="EMBL" id="CAJOBE010000719">
    <property type="protein sequence ID" value="CAF3678046.1"/>
    <property type="molecule type" value="Genomic_DNA"/>
</dbReference>
<dbReference type="AlphaFoldDB" id="A0A818SVJ5"/>
<evidence type="ECO:0000313" key="2">
    <source>
        <dbReference type="Proteomes" id="UP000663874"/>
    </source>
</evidence>
<name>A0A818SVJ5_9BILA</name>
<proteinExistence type="predicted"/>
<sequence>MGFEAVQLFHQVSTNMLDKCVYIFDCIQSNFSDVQSSLTSATVLLTNTYALSGNKLITSNIRTKLSQSSMKKVVGYSWTVVNGKVFKFRAYDRSHSCSQEIYAESDRLQNELIEHGYKHDES</sequence>
<gene>
    <name evidence="1" type="ORF">FNK824_LOCUS7654</name>
</gene>
<accession>A0A818SVJ5</accession>
<reference evidence="1" key="1">
    <citation type="submission" date="2021-02" db="EMBL/GenBank/DDBJ databases">
        <authorList>
            <person name="Nowell W R."/>
        </authorList>
    </citation>
    <scope>NUCLEOTIDE SEQUENCE</scope>
</reference>
<organism evidence="1 2">
    <name type="scientific">Rotaria sordida</name>
    <dbReference type="NCBI Taxonomy" id="392033"/>
    <lineage>
        <taxon>Eukaryota</taxon>
        <taxon>Metazoa</taxon>
        <taxon>Spiralia</taxon>
        <taxon>Gnathifera</taxon>
        <taxon>Rotifera</taxon>
        <taxon>Eurotatoria</taxon>
        <taxon>Bdelloidea</taxon>
        <taxon>Philodinida</taxon>
        <taxon>Philodinidae</taxon>
        <taxon>Rotaria</taxon>
    </lineage>
</organism>
<evidence type="ECO:0000313" key="1">
    <source>
        <dbReference type="EMBL" id="CAF3678046.1"/>
    </source>
</evidence>
<comment type="caution">
    <text evidence="1">The sequence shown here is derived from an EMBL/GenBank/DDBJ whole genome shotgun (WGS) entry which is preliminary data.</text>
</comment>
<dbReference type="Proteomes" id="UP000663874">
    <property type="component" value="Unassembled WGS sequence"/>
</dbReference>
<protein>
    <submittedName>
        <fullName evidence="1">Uncharacterized protein</fullName>
    </submittedName>
</protein>